<evidence type="ECO:0000256" key="3">
    <source>
        <dbReference type="ARBA" id="ARBA00022723"/>
    </source>
</evidence>
<dbReference type="PROSITE" id="PS50157">
    <property type="entry name" value="ZINC_FINGER_C2H2_2"/>
    <property type="match status" value="12"/>
</dbReference>
<dbReference type="PANTHER" id="PTHR24394:SF44">
    <property type="entry name" value="ZINC FINGER PROTEIN 271-LIKE"/>
    <property type="match status" value="1"/>
</dbReference>
<keyword evidence="7" id="KW-0805">Transcription regulation</keyword>
<feature type="domain" description="C2H2-type" evidence="14">
    <location>
        <begin position="588"/>
        <end position="615"/>
    </location>
</feature>
<dbReference type="SUPFAM" id="SSF57716">
    <property type="entry name" value="Glucocorticoid receptor-like (DNA-binding domain)"/>
    <property type="match status" value="1"/>
</dbReference>
<dbReference type="FunFam" id="3.30.160.60:FF:000557">
    <property type="entry name" value="zinc finger and SCAN domain-containing protein 29"/>
    <property type="match status" value="1"/>
</dbReference>
<dbReference type="FunFam" id="3.30.160.60:FF:001506">
    <property type="entry name" value="Zinc finger protein"/>
    <property type="match status" value="1"/>
</dbReference>
<dbReference type="GeneTree" id="ENSGT01150000286959"/>
<accession>A0A671XER9</accession>
<dbReference type="PANTHER" id="PTHR24394">
    <property type="entry name" value="ZINC FINGER PROTEIN"/>
    <property type="match status" value="1"/>
</dbReference>
<feature type="domain" description="C2H2-type" evidence="14">
    <location>
        <begin position="532"/>
        <end position="559"/>
    </location>
</feature>
<dbReference type="GO" id="GO:0008270">
    <property type="term" value="F:zinc ion binding"/>
    <property type="evidence" value="ECO:0007669"/>
    <property type="project" value="UniProtKB-KW"/>
</dbReference>
<evidence type="ECO:0000256" key="2">
    <source>
        <dbReference type="ARBA" id="ARBA00006991"/>
    </source>
</evidence>
<dbReference type="Pfam" id="PF05485">
    <property type="entry name" value="THAP"/>
    <property type="match status" value="1"/>
</dbReference>
<dbReference type="GO" id="GO:0000981">
    <property type="term" value="F:DNA-binding transcription factor activity, RNA polymerase II-specific"/>
    <property type="evidence" value="ECO:0007669"/>
    <property type="project" value="TreeGrafter"/>
</dbReference>
<evidence type="ECO:0000259" key="14">
    <source>
        <dbReference type="PROSITE" id="PS50157"/>
    </source>
</evidence>
<dbReference type="SMART" id="SM00355">
    <property type="entry name" value="ZnF_C2H2"/>
    <property type="match status" value="12"/>
</dbReference>
<feature type="domain" description="C2H2-type" evidence="14">
    <location>
        <begin position="364"/>
        <end position="391"/>
    </location>
</feature>
<dbReference type="PROSITE" id="PS50950">
    <property type="entry name" value="ZF_THAP"/>
    <property type="match status" value="1"/>
</dbReference>
<keyword evidence="8 12" id="KW-0238">DNA-binding</keyword>
<evidence type="ECO:0000256" key="8">
    <source>
        <dbReference type="ARBA" id="ARBA00023125"/>
    </source>
</evidence>
<dbReference type="FunFam" id="3.30.160.60:FF:001774">
    <property type="entry name" value="Myoneurin"/>
    <property type="match status" value="1"/>
</dbReference>
<dbReference type="FunFam" id="3.30.160.60:FF:000624">
    <property type="entry name" value="zinc finger protein 697"/>
    <property type="match status" value="1"/>
</dbReference>
<organism evidence="16 17">
    <name type="scientific">Sparus aurata</name>
    <name type="common">Gilthead sea bream</name>
    <dbReference type="NCBI Taxonomy" id="8175"/>
    <lineage>
        <taxon>Eukaryota</taxon>
        <taxon>Metazoa</taxon>
        <taxon>Chordata</taxon>
        <taxon>Craniata</taxon>
        <taxon>Vertebrata</taxon>
        <taxon>Euteleostomi</taxon>
        <taxon>Actinopterygii</taxon>
        <taxon>Neopterygii</taxon>
        <taxon>Teleostei</taxon>
        <taxon>Neoteleostei</taxon>
        <taxon>Acanthomorphata</taxon>
        <taxon>Eupercaria</taxon>
        <taxon>Spariformes</taxon>
        <taxon>Sparidae</taxon>
        <taxon>Sparus</taxon>
    </lineage>
</organism>
<feature type="domain" description="C2H2-type" evidence="14">
    <location>
        <begin position="672"/>
        <end position="699"/>
    </location>
</feature>
<reference evidence="16" key="3">
    <citation type="submission" date="2025-09" db="UniProtKB">
        <authorList>
            <consortium name="Ensembl"/>
        </authorList>
    </citation>
    <scope>IDENTIFICATION</scope>
</reference>
<feature type="region of interest" description="Disordered" evidence="13">
    <location>
        <begin position="118"/>
        <end position="169"/>
    </location>
</feature>
<evidence type="ECO:0000256" key="10">
    <source>
        <dbReference type="ARBA" id="ARBA00023242"/>
    </source>
</evidence>
<dbReference type="FunFam" id="3.30.160.60:FF:001155">
    <property type="entry name" value="Zinc finger 30C"/>
    <property type="match status" value="1"/>
</dbReference>
<comment type="subcellular location">
    <subcellularLocation>
        <location evidence="1">Nucleus</location>
    </subcellularLocation>
</comment>
<dbReference type="SUPFAM" id="SSF57667">
    <property type="entry name" value="beta-beta-alpha zinc fingers"/>
    <property type="match status" value="6"/>
</dbReference>
<feature type="domain" description="C2H2-type" evidence="14">
    <location>
        <begin position="392"/>
        <end position="419"/>
    </location>
</feature>
<evidence type="ECO:0000313" key="17">
    <source>
        <dbReference type="Proteomes" id="UP000472265"/>
    </source>
</evidence>
<dbReference type="Proteomes" id="UP000472265">
    <property type="component" value="Chromosome 20"/>
</dbReference>
<evidence type="ECO:0000256" key="11">
    <source>
        <dbReference type="PROSITE-ProRule" id="PRU00042"/>
    </source>
</evidence>
<feature type="domain" description="C2H2-type" evidence="14">
    <location>
        <begin position="420"/>
        <end position="447"/>
    </location>
</feature>
<feature type="domain" description="C2H2-type" evidence="14">
    <location>
        <begin position="560"/>
        <end position="587"/>
    </location>
</feature>
<protein>
    <submittedName>
        <fullName evidence="16">Zinc finger protein 2 homolog</fullName>
    </submittedName>
</protein>
<feature type="compositionally biased region" description="Polar residues" evidence="13">
    <location>
        <begin position="188"/>
        <end position="197"/>
    </location>
</feature>
<keyword evidence="5 11" id="KW-0863">Zinc-finger</keyword>
<feature type="region of interest" description="Disordered" evidence="13">
    <location>
        <begin position="284"/>
        <end position="347"/>
    </location>
</feature>
<dbReference type="InterPro" id="IPR013087">
    <property type="entry name" value="Znf_C2H2_type"/>
</dbReference>
<dbReference type="GeneID" id="115571606"/>
<keyword evidence="17" id="KW-1185">Reference proteome</keyword>
<feature type="compositionally biased region" description="Basic and acidic residues" evidence="13">
    <location>
        <begin position="143"/>
        <end position="161"/>
    </location>
</feature>
<feature type="region of interest" description="Disordered" evidence="13">
    <location>
        <begin position="181"/>
        <end position="208"/>
    </location>
</feature>
<evidence type="ECO:0000256" key="12">
    <source>
        <dbReference type="PROSITE-ProRule" id="PRU00309"/>
    </source>
</evidence>
<comment type="similarity">
    <text evidence="2">Belongs to the krueppel C2H2-type zinc-finger protein family.</text>
</comment>
<evidence type="ECO:0000259" key="15">
    <source>
        <dbReference type="PROSITE" id="PS50950"/>
    </source>
</evidence>
<dbReference type="Pfam" id="PF13912">
    <property type="entry name" value="zf-C2H2_6"/>
    <property type="match status" value="1"/>
</dbReference>
<evidence type="ECO:0000256" key="7">
    <source>
        <dbReference type="ARBA" id="ARBA00023015"/>
    </source>
</evidence>
<dbReference type="InterPro" id="IPR006612">
    <property type="entry name" value="THAP_Znf"/>
</dbReference>
<dbReference type="RefSeq" id="XP_030256940.1">
    <property type="nucleotide sequence ID" value="XM_030401080.1"/>
</dbReference>
<feature type="compositionally biased region" description="Low complexity" evidence="13">
    <location>
        <begin position="291"/>
        <end position="302"/>
    </location>
</feature>
<dbReference type="PROSITE" id="PS00028">
    <property type="entry name" value="ZINC_FINGER_C2H2_1"/>
    <property type="match status" value="12"/>
</dbReference>
<proteinExistence type="inferred from homology"/>
<feature type="compositionally biased region" description="Low complexity" evidence="13">
    <location>
        <begin position="118"/>
        <end position="127"/>
    </location>
</feature>
<keyword evidence="4" id="KW-0677">Repeat</keyword>
<feature type="domain" description="C2H2-type" evidence="14">
    <location>
        <begin position="504"/>
        <end position="531"/>
    </location>
</feature>
<dbReference type="Pfam" id="PF00096">
    <property type="entry name" value="zf-C2H2"/>
    <property type="match status" value="11"/>
</dbReference>
<feature type="domain" description="C2H2-type" evidence="14">
    <location>
        <begin position="448"/>
        <end position="475"/>
    </location>
</feature>
<keyword evidence="6" id="KW-0862">Zinc</keyword>
<dbReference type="FunFam" id="3.30.160.60:FF:001177">
    <property type="entry name" value="Zinc finger protein 33A"/>
    <property type="match status" value="1"/>
</dbReference>
<dbReference type="FunFam" id="3.30.160.60:FF:000322">
    <property type="entry name" value="GDNF-inducible zinc finger protein 1"/>
    <property type="match status" value="1"/>
</dbReference>
<evidence type="ECO:0000256" key="13">
    <source>
        <dbReference type="SAM" id="MobiDB-lite"/>
    </source>
</evidence>
<reference evidence="16" key="1">
    <citation type="submission" date="2021-04" db="EMBL/GenBank/DDBJ databases">
        <authorList>
            <consortium name="Wellcome Sanger Institute Data Sharing"/>
        </authorList>
    </citation>
    <scope>NUCLEOTIDE SEQUENCE [LARGE SCALE GENOMIC DNA]</scope>
</reference>
<keyword evidence="9" id="KW-0804">Transcription</keyword>
<keyword evidence="3" id="KW-0479">Metal-binding</keyword>
<dbReference type="InParanoid" id="A0A671XER9"/>
<feature type="domain" description="C2H2-type" evidence="14">
    <location>
        <begin position="644"/>
        <end position="671"/>
    </location>
</feature>
<dbReference type="FunFam" id="3.30.160.60:FF:000446">
    <property type="entry name" value="Zinc finger protein"/>
    <property type="match status" value="1"/>
</dbReference>
<evidence type="ECO:0000256" key="5">
    <source>
        <dbReference type="ARBA" id="ARBA00022771"/>
    </source>
</evidence>
<feature type="domain" description="THAP-type" evidence="15">
    <location>
        <begin position="1"/>
        <end position="93"/>
    </location>
</feature>
<sequence>MGSGTTCAVAGCHNNSRKLKVFSETFCLEHQQARQTCPCPAPYALHGMPRKEERRLAWLAALRLKYPPKRVFVCSFHFVDKKPTELHPDPELYLGYDRPPTKRRRKLIRTIVSQTATSSSSSVNINQDVEDGPLFPAGVQQLHQKDPDPPRIKEEPEEHGTGQDGDAAINRFPFTVVTVKSEDEEVEPQTSQLCQSQTEEKLPGRSSTTQIKTVTNGEDCGGPGVRQLLVIKEEVSREWCPSLDEENPEPLHIKEEQDEHCNDSGLDEADTTSFPFTVVIVKSEEDEEEPQTSQLHQSQTSSAETDVEDCGGSEPARNRGPDSHPQLNTDENASDCSDTDVSSDDWQEPLSDLENRAEGGERPFGCDVCGKRYNQLHHLKTHMRVHTGEKPFACDVCGNRFTQQGNLKTHMRVHTGEKPFLCGDCGKRFSEKGHLKTHMRVHTGEKPFCCGDCGKRFSEQGNLNTHMRVHTREKPFGCGDCGKRFSENGHLKKHMRIHTGEKPFCCGVCGKRFTEQGDLKKHTRIHTGEKPFGCDVCGKRFTQPGILKTHMKVHTGEKPFGCDVCGKRFTHQGDLKTHMRIHTGDKPFDCDVCGKRFNRQTHLNAHKRVHTGEKPFGCEVCGKRFIQQESLKKHLRVHTVDKSFGCDVCGKRFQRQSHLTTHERVHTGEKPFGCDVCGKRFTQQGSLKIHMKVHSGVAHVVDKIFN</sequence>
<dbReference type="FunFam" id="3.30.160.60:FF:002343">
    <property type="entry name" value="Zinc finger protein 33A"/>
    <property type="match status" value="1"/>
</dbReference>
<dbReference type="InterPro" id="IPR036236">
    <property type="entry name" value="Znf_C2H2_sf"/>
</dbReference>
<dbReference type="GO" id="GO:0003677">
    <property type="term" value="F:DNA binding"/>
    <property type="evidence" value="ECO:0007669"/>
    <property type="project" value="UniProtKB-UniRule"/>
</dbReference>
<evidence type="ECO:0000256" key="4">
    <source>
        <dbReference type="ARBA" id="ARBA00022737"/>
    </source>
</evidence>
<dbReference type="GO" id="GO:0005634">
    <property type="term" value="C:nucleus"/>
    <property type="evidence" value="ECO:0007669"/>
    <property type="project" value="UniProtKB-SubCell"/>
</dbReference>
<dbReference type="FunFam" id="3.30.160.60:FF:001480">
    <property type="entry name" value="Si:cabz01071911.3"/>
    <property type="match status" value="1"/>
</dbReference>
<dbReference type="OMA" id="HNMTEST"/>
<keyword evidence="10" id="KW-0539">Nucleus</keyword>
<evidence type="ECO:0000256" key="9">
    <source>
        <dbReference type="ARBA" id="ARBA00023163"/>
    </source>
</evidence>
<dbReference type="Ensembl" id="ENSSAUT00010051251.1">
    <property type="protein sequence ID" value="ENSSAUP00010048731.1"/>
    <property type="gene ID" value="ENSSAUG00010020303.1"/>
</dbReference>
<evidence type="ECO:0000256" key="1">
    <source>
        <dbReference type="ARBA" id="ARBA00004123"/>
    </source>
</evidence>
<reference evidence="16" key="2">
    <citation type="submission" date="2025-08" db="UniProtKB">
        <authorList>
            <consortium name="Ensembl"/>
        </authorList>
    </citation>
    <scope>IDENTIFICATION</scope>
</reference>
<feature type="domain" description="C2H2-type" evidence="14">
    <location>
        <begin position="476"/>
        <end position="503"/>
    </location>
</feature>
<dbReference type="Gene3D" id="3.30.160.60">
    <property type="entry name" value="Classic Zinc Finger"/>
    <property type="match status" value="12"/>
</dbReference>
<evidence type="ECO:0000256" key="6">
    <source>
        <dbReference type="ARBA" id="ARBA00022833"/>
    </source>
</evidence>
<feature type="compositionally biased region" description="Acidic residues" evidence="13">
    <location>
        <begin position="337"/>
        <end position="347"/>
    </location>
</feature>
<feature type="domain" description="C2H2-type" evidence="14">
    <location>
        <begin position="616"/>
        <end position="643"/>
    </location>
</feature>
<name>A0A671XER9_SPAAU</name>
<dbReference type="FunFam" id="3.30.160.60:FF:001498">
    <property type="entry name" value="Zinc finger protein 404"/>
    <property type="match status" value="2"/>
</dbReference>
<gene>
    <name evidence="16" type="primary">LOC115571606</name>
</gene>
<dbReference type="AlphaFoldDB" id="A0A671XER9"/>
<evidence type="ECO:0000313" key="16">
    <source>
        <dbReference type="Ensembl" id="ENSSAUP00010048731.1"/>
    </source>
</evidence>